<evidence type="ECO:0000313" key="10">
    <source>
        <dbReference type="EMBL" id="RFZ92462.1"/>
    </source>
</evidence>
<evidence type="ECO:0000313" key="11">
    <source>
        <dbReference type="Proteomes" id="UP000264217"/>
    </source>
</evidence>
<keyword evidence="5" id="KW-0482">Metalloprotease</keyword>
<dbReference type="RefSeq" id="WP_117392171.1">
    <property type="nucleotide sequence ID" value="NZ_QWDC01000002.1"/>
</dbReference>
<dbReference type="PANTHER" id="PTHR43690">
    <property type="entry name" value="NARDILYSIN"/>
    <property type="match status" value="1"/>
</dbReference>
<dbReference type="GO" id="GO:0046872">
    <property type="term" value="F:metal ion binding"/>
    <property type="evidence" value="ECO:0007669"/>
    <property type="project" value="InterPro"/>
</dbReference>
<keyword evidence="11" id="KW-1185">Reference proteome</keyword>
<organism evidence="10 11">
    <name type="scientific">Mucilaginibacter conchicola</name>
    <dbReference type="NCBI Taxonomy" id="2303333"/>
    <lineage>
        <taxon>Bacteria</taxon>
        <taxon>Pseudomonadati</taxon>
        <taxon>Bacteroidota</taxon>
        <taxon>Sphingobacteriia</taxon>
        <taxon>Sphingobacteriales</taxon>
        <taxon>Sphingobacteriaceae</taxon>
        <taxon>Mucilaginibacter</taxon>
    </lineage>
</organism>
<gene>
    <name evidence="10" type="ORF">D0C36_13625</name>
</gene>
<dbReference type="EMBL" id="QWDC01000002">
    <property type="protein sequence ID" value="RFZ92462.1"/>
    <property type="molecule type" value="Genomic_DNA"/>
</dbReference>
<feature type="region of interest" description="Disordered" evidence="6">
    <location>
        <begin position="23"/>
        <end position="43"/>
    </location>
</feature>
<dbReference type="InterPro" id="IPR011765">
    <property type="entry name" value="Pept_M16_N"/>
</dbReference>
<dbReference type="InterPro" id="IPR007863">
    <property type="entry name" value="Peptidase_M16_C"/>
</dbReference>
<dbReference type="SUPFAM" id="SSF63411">
    <property type="entry name" value="LuxS/MPP-like metallohydrolase"/>
    <property type="match status" value="4"/>
</dbReference>
<dbReference type="GO" id="GO:0008237">
    <property type="term" value="F:metallopeptidase activity"/>
    <property type="evidence" value="ECO:0007669"/>
    <property type="project" value="UniProtKB-KW"/>
</dbReference>
<accession>A0A372NTM3</accession>
<evidence type="ECO:0000256" key="5">
    <source>
        <dbReference type="ARBA" id="ARBA00023049"/>
    </source>
</evidence>
<dbReference type="GO" id="GO:0006508">
    <property type="term" value="P:proteolysis"/>
    <property type="evidence" value="ECO:0007669"/>
    <property type="project" value="UniProtKB-KW"/>
</dbReference>
<feature type="domain" description="Peptidase M16 N-terminal" evidence="8">
    <location>
        <begin position="73"/>
        <end position="216"/>
    </location>
</feature>
<evidence type="ECO:0000259" key="9">
    <source>
        <dbReference type="Pfam" id="PF05193"/>
    </source>
</evidence>
<comment type="similarity">
    <text evidence="1">Belongs to the peptidase M16 family.</text>
</comment>
<evidence type="ECO:0000256" key="7">
    <source>
        <dbReference type="SAM" id="SignalP"/>
    </source>
</evidence>
<dbReference type="InterPro" id="IPR011249">
    <property type="entry name" value="Metalloenz_LuxS/M16"/>
</dbReference>
<feature type="signal peptide" evidence="7">
    <location>
        <begin position="1"/>
        <end position="23"/>
    </location>
</feature>
<evidence type="ECO:0000256" key="6">
    <source>
        <dbReference type="SAM" id="MobiDB-lite"/>
    </source>
</evidence>
<feature type="domain" description="Peptidase M16 C-terminal" evidence="9">
    <location>
        <begin position="229"/>
        <end position="410"/>
    </location>
</feature>
<evidence type="ECO:0000256" key="3">
    <source>
        <dbReference type="ARBA" id="ARBA00022801"/>
    </source>
</evidence>
<feature type="domain" description="Peptidase M16 C-terminal" evidence="9">
    <location>
        <begin position="707"/>
        <end position="884"/>
    </location>
</feature>
<dbReference type="AlphaFoldDB" id="A0A372NTM3"/>
<dbReference type="PANTHER" id="PTHR43690:SF34">
    <property type="entry name" value="ZINC PROTEASE PQQL-LIKE"/>
    <property type="match status" value="1"/>
</dbReference>
<protein>
    <submittedName>
        <fullName evidence="10">Insulinase family protein</fullName>
    </submittedName>
</protein>
<reference evidence="10 11" key="1">
    <citation type="submission" date="2018-08" db="EMBL/GenBank/DDBJ databases">
        <title>Mucilaginibacter sp. MYSH2.</title>
        <authorList>
            <person name="Seo T."/>
        </authorList>
    </citation>
    <scope>NUCLEOTIDE SEQUENCE [LARGE SCALE GENOMIC DNA]</scope>
    <source>
        <strain evidence="10 11">MYSH2</strain>
    </source>
</reference>
<evidence type="ECO:0000259" key="8">
    <source>
        <dbReference type="Pfam" id="PF00675"/>
    </source>
</evidence>
<proteinExistence type="inferred from homology"/>
<keyword evidence="3" id="KW-0378">Hydrolase</keyword>
<dbReference type="Gene3D" id="3.30.830.10">
    <property type="entry name" value="Metalloenzyme, LuxS/M16 peptidase-like"/>
    <property type="match status" value="4"/>
</dbReference>
<keyword evidence="4" id="KW-0862">Zinc</keyword>
<feature type="chain" id="PRO_5017003273" evidence="7">
    <location>
        <begin position="24"/>
        <end position="955"/>
    </location>
</feature>
<evidence type="ECO:0000256" key="2">
    <source>
        <dbReference type="ARBA" id="ARBA00022670"/>
    </source>
</evidence>
<keyword evidence="2" id="KW-0645">Protease</keyword>
<name>A0A372NTM3_9SPHI</name>
<sequence>MNFNRTLSVAALALIVAAGTANAQVKKRAPQPSPKNKPASAKSQLVADAALPVDKNVLIGKLPNGLTYYIRHNEQPQNRADLYLVNKAGSILEDDNQQGLAHFTEHMAFNGTRDFPKNALVNYLQKSGVKFGADLNAYTSFDETVYQLPLPTDSVSVFENGFKILANWAGYVTFDPAEIDKELGVVLEEQRLRGKNAQERLSQQTLPALLNNSRYANRIPIGKEDVLKSFTAETIKSFYHDWYRPDLQAVIAVGDFDVKRVEALIKANFSALQNPAGEKTRTAYSVPPVPGTVVKIATDKEFPYTLAQIVMKHPQAVTKTEAGLLQGMRVNLFNYMLGQRLGELQQRPDPPFLFARASYGSLIGKMDAFSAVVIAKPDAFETSVKALMAEVERARKFGFTLTEFERARQAALVGMQNAFYERDKTNSTNYVREYQQHFLKGEAIPGIEFEYNYYISNINKITLEQMNAMAGKYISDQNRTVIVEGPEKDKDKLPDEKTILNWIGTAGNGIAAYVDNVTSKPLMEKAPEQGKIIAEMQDSTMGTTTLTFANGVKVIMKPTDFKNDQILLNGFAPGGTSLASDADYTAASLSASIIGSSGISEFNQGQLDKMLADKNVSITPYVSEITQGIRGAFSPRDLETAMQLVNLYITQPRKDQDIWQGNINQTKALLANRNLDPGSVYQDTLSSVISGKNFRGMPSTIERLNAATLDKAYSFYKDRFADAGNFTFVLVGSFNSDLIRPMLAAYLGSLPSTNKKETFKNLKMYPLPGAYTKTVNKGIDDKANVQLIFSGSYVYNDMNNIQMDALEEVLNIKLTERLREQESGSYAPGVKATYAKNPEGRYSITVAFTCASANVDKLIAATLDEISKIKQTGAQQADIDKFKAEEARSTQVQLKQNVAWLGLLASSAQNNENPDRILTHVKNLDGVTVQSTKESAVKYLNTANLARVILLPEKK</sequence>
<dbReference type="InterPro" id="IPR050626">
    <property type="entry name" value="Peptidase_M16"/>
</dbReference>
<dbReference type="OrthoDB" id="9811314at2"/>
<evidence type="ECO:0000256" key="1">
    <source>
        <dbReference type="ARBA" id="ARBA00007261"/>
    </source>
</evidence>
<dbReference type="Pfam" id="PF00675">
    <property type="entry name" value="Peptidase_M16"/>
    <property type="match status" value="1"/>
</dbReference>
<comment type="caution">
    <text evidence="10">The sequence shown here is derived from an EMBL/GenBank/DDBJ whole genome shotgun (WGS) entry which is preliminary data.</text>
</comment>
<dbReference type="Proteomes" id="UP000264217">
    <property type="component" value="Unassembled WGS sequence"/>
</dbReference>
<keyword evidence="7" id="KW-0732">Signal</keyword>
<evidence type="ECO:0000256" key="4">
    <source>
        <dbReference type="ARBA" id="ARBA00022833"/>
    </source>
</evidence>
<dbReference type="Pfam" id="PF05193">
    <property type="entry name" value="Peptidase_M16_C"/>
    <property type="match status" value="2"/>
</dbReference>